<dbReference type="CDD" id="cd16154">
    <property type="entry name" value="sulfatase_like"/>
    <property type="match status" value="1"/>
</dbReference>
<evidence type="ECO:0000313" key="5">
    <source>
        <dbReference type="EMBL" id="EAQ96853.2"/>
    </source>
</evidence>
<accession>A4AAY1</accession>
<comment type="caution">
    <text evidence="5">The sequence shown here is derived from an EMBL/GenBank/DDBJ whole genome shotgun (WGS) entry which is preliminary data.</text>
</comment>
<gene>
    <name evidence="5" type="ORF">KT71_11149</name>
</gene>
<dbReference type="InterPro" id="IPR050738">
    <property type="entry name" value="Sulfatase"/>
</dbReference>
<dbReference type="Gene3D" id="3.40.720.10">
    <property type="entry name" value="Alkaline Phosphatase, subunit A"/>
    <property type="match status" value="1"/>
</dbReference>
<dbReference type="InterPro" id="IPR017850">
    <property type="entry name" value="Alkaline_phosphatase_core_sf"/>
</dbReference>
<evidence type="ECO:0000313" key="6">
    <source>
        <dbReference type="Proteomes" id="UP000019205"/>
    </source>
</evidence>
<evidence type="ECO:0000256" key="2">
    <source>
        <dbReference type="ARBA" id="ARBA00022801"/>
    </source>
</evidence>
<evidence type="ECO:0000259" key="4">
    <source>
        <dbReference type="Pfam" id="PF00884"/>
    </source>
</evidence>
<sequence length="461" mass="49401">MRLATRIANTSIFFLGVLSTLTACGGGGSGAVEAVASDTAVVVEASAPVADSSDTTASDDPKPNILLIISDDQGLDSSAQYALSQDLPATPTLDTLAANGLVFDNFWATPGCTTTRSALITGKYGTSTGVLAIGDELPASEEVLHRYLASDEQTAQYQSALIGKWHLGGNGAAQSHPNDMGIPYFAGSLGGAIPDYYAWTFSTNGQSEQSTSYNTTQLTDSAIEWIQEQSSSWFLWLAYVAPHLPLHLPPADLSNRYLSGQESDIEDNPRDYYLAAIEAMDTEIGRLLDSMSEEQRSNTIVFFIGDNGTPAQVTDSLVYVNGSKATLAEGGIAVPMIASGMGVGRRNERESALINATDFFATIAQLAGSDVSAIHDSVSFRELLSETDIAPRQYNYVAFESERETGWAIRNQQYKLIEYAEGQQVLYDLINDPLETTELLGSGGDYSSVRSELLAELDAIR</sequence>
<reference evidence="5 6" key="2">
    <citation type="journal article" date="2009" name="PLoS ONE">
        <title>The photosynthetic apparatus and its regulation in the aerobic gammaproteobacterium Congregibacter litoralis gen. nov., sp. nov.</title>
        <authorList>
            <person name="Spring S."/>
            <person name="Lunsdorf H."/>
            <person name="Fuchs B.M."/>
            <person name="Tindall B.J."/>
        </authorList>
    </citation>
    <scope>NUCLEOTIDE SEQUENCE [LARGE SCALE GENOMIC DNA]</scope>
    <source>
        <strain evidence="5">KT71</strain>
    </source>
</reference>
<dbReference type="Proteomes" id="UP000019205">
    <property type="component" value="Chromosome"/>
</dbReference>
<organism evidence="5 6">
    <name type="scientific">Congregibacter litoralis KT71</name>
    <dbReference type="NCBI Taxonomy" id="314285"/>
    <lineage>
        <taxon>Bacteria</taxon>
        <taxon>Pseudomonadati</taxon>
        <taxon>Pseudomonadota</taxon>
        <taxon>Gammaproteobacteria</taxon>
        <taxon>Cellvibrionales</taxon>
        <taxon>Halieaceae</taxon>
        <taxon>Congregibacter</taxon>
    </lineage>
</organism>
<dbReference type="EMBL" id="AAOA02000003">
    <property type="protein sequence ID" value="EAQ96853.2"/>
    <property type="molecule type" value="Genomic_DNA"/>
</dbReference>
<reference evidence="5 6" key="1">
    <citation type="journal article" date="2007" name="Proc. Natl. Acad. Sci. U.S.A.">
        <title>Characterization of a marine gammaproteobacterium capable of aerobic anoxygenic photosynthesis.</title>
        <authorList>
            <person name="Fuchs B.M."/>
            <person name="Spring S."/>
            <person name="Teeling H."/>
            <person name="Quast C."/>
            <person name="Wulf J."/>
            <person name="Schattenhofer M."/>
            <person name="Yan S."/>
            <person name="Ferriera S."/>
            <person name="Johnson J."/>
            <person name="Glockner F.O."/>
            <person name="Amann R."/>
        </authorList>
    </citation>
    <scope>NUCLEOTIDE SEQUENCE [LARGE SCALE GENOMIC DNA]</scope>
    <source>
        <strain evidence="5">KT71</strain>
    </source>
</reference>
<proteinExistence type="inferred from homology"/>
<dbReference type="PANTHER" id="PTHR42693">
    <property type="entry name" value="ARYLSULFATASE FAMILY MEMBER"/>
    <property type="match status" value="1"/>
</dbReference>
<keyword evidence="3" id="KW-0732">Signal</keyword>
<dbReference type="OrthoDB" id="9803751at2"/>
<dbReference type="Gene3D" id="3.30.1120.10">
    <property type="match status" value="1"/>
</dbReference>
<feature type="chain" id="PRO_5002665802" evidence="3">
    <location>
        <begin position="26"/>
        <end position="461"/>
    </location>
</feature>
<dbReference type="AlphaFoldDB" id="A4AAY1"/>
<feature type="signal peptide" evidence="3">
    <location>
        <begin position="1"/>
        <end position="25"/>
    </location>
</feature>
<name>A4AAY1_9GAMM</name>
<dbReference type="SUPFAM" id="SSF53649">
    <property type="entry name" value="Alkaline phosphatase-like"/>
    <property type="match status" value="1"/>
</dbReference>
<feature type="domain" description="Sulfatase N-terminal" evidence="4">
    <location>
        <begin position="63"/>
        <end position="368"/>
    </location>
</feature>
<dbReference type="InterPro" id="IPR000917">
    <property type="entry name" value="Sulfatase_N"/>
</dbReference>
<dbReference type="Pfam" id="PF00884">
    <property type="entry name" value="Sulfatase"/>
    <property type="match status" value="1"/>
</dbReference>
<dbReference type="PANTHER" id="PTHR42693:SF53">
    <property type="entry name" value="ENDO-4-O-SULFATASE"/>
    <property type="match status" value="1"/>
</dbReference>
<keyword evidence="6" id="KW-1185">Reference proteome</keyword>
<comment type="similarity">
    <text evidence="1">Belongs to the sulfatase family.</text>
</comment>
<keyword evidence="2" id="KW-0378">Hydrolase</keyword>
<evidence type="ECO:0000256" key="1">
    <source>
        <dbReference type="ARBA" id="ARBA00008779"/>
    </source>
</evidence>
<dbReference type="eggNOG" id="COG3119">
    <property type="taxonomic scope" value="Bacteria"/>
</dbReference>
<protein>
    <submittedName>
        <fullName evidence="5">Arylsulfatase A</fullName>
    </submittedName>
</protein>
<dbReference type="HOGENOM" id="CLU_006332_10_4_6"/>
<evidence type="ECO:0000256" key="3">
    <source>
        <dbReference type="SAM" id="SignalP"/>
    </source>
</evidence>
<dbReference type="STRING" id="314285.KT71_11149"/>
<dbReference type="GO" id="GO:0004065">
    <property type="term" value="F:arylsulfatase activity"/>
    <property type="evidence" value="ECO:0007669"/>
    <property type="project" value="TreeGrafter"/>
</dbReference>
<dbReference type="PROSITE" id="PS51257">
    <property type="entry name" value="PROKAR_LIPOPROTEIN"/>
    <property type="match status" value="1"/>
</dbReference>